<proteinExistence type="predicted"/>
<sequence length="188" mass="21280">MEDSIMLQHLVEVIGFQRKNIKHLVQSSFDDYTKTLSTGNIKAAFFWTPYAEVFLAKYCKGFRSWSPSDDLRGSSIIVPQGSSFGSNMSEAMELLIQSGKLKQMKEDMLSLSYCSSSTNDGTMKRGIGPGPFSGFFILSGSTSAIALVITVIRLLRRHWERLVQGMLMGRELWVWLTMFSRNQSRKKL</sequence>
<dbReference type="Proteomes" id="UP000593576">
    <property type="component" value="Unassembled WGS sequence"/>
</dbReference>
<dbReference type="PANTHER" id="PTHR18966">
    <property type="entry name" value="IONOTROPIC GLUTAMATE RECEPTOR"/>
    <property type="match status" value="1"/>
</dbReference>
<dbReference type="EMBL" id="JABFAF010000003">
    <property type="protein sequence ID" value="MBA0851243.1"/>
    <property type="molecule type" value="Genomic_DNA"/>
</dbReference>
<organism evidence="2 3">
    <name type="scientific">Gossypium schwendimanii</name>
    <name type="common">Cotton</name>
    <dbReference type="NCBI Taxonomy" id="34291"/>
    <lineage>
        <taxon>Eukaryota</taxon>
        <taxon>Viridiplantae</taxon>
        <taxon>Streptophyta</taxon>
        <taxon>Embryophyta</taxon>
        <taxon>Tracheophyta</taxon>
        <taxon>Spermatophyta</taxon>
        <taxon>Magnoliopsida</taxon>
        <taxon>eudicotyledons</taxon>
        <taxon>Gunneridae</taxon>
        <taxon>Pentapetalae</taxon>
        <taxon>rosids</taxon>
        <taxon>malvids</taxon>
        <taxon>Malvales</taxon>
        <taxon>Malvaceae</taxon>
        <taxon>Malvoideae</taxon>
        <taxon>Gossypium</taxon>
    </lineage>
</organism>
<evidence type="ECO:0008006" key="4">
    <source>
        <dbReference type="Google" id="ProtNLM"/>
    </source>
</evidence>
<dbReference type="OrthoDB" id="999866at2759"/>
<feature type="transmembrane region" description="Helical" evidence="1">
    <location>
        <begin position="132"/>
        <end position="155"/>
    </location>
</feature>
<reference evidence="2 3" key="1">
    <citation type="journal article" date="2019" name="Genome Biol. Evol.">
        <title>Insights into the evolution of the New World diploid cottons (Gossypium, subgenus Houzingenia) based on genome sequencing.</title>
        <authorList>
            <person name="Grover C.E."/>
            <person name="Arick M.A. 2nd"/>
            <person name="Thrash A."/>
            <person name="Conover J.L."/>
            <person name="Sanders W.S."/>
            <person name="Peterson D.G."/>
            <person name="Frelichowski J.E."/>
            <person name="Scheffler J.A."/>
            <person name="Scheffler B.E."/>
            <person name="Wendel J.F."/>
        </authorList>
    </citation>
    <scope>NUCLEOTIDE SEQUENCE [LARGE SCALE GENOMIC DNA]</scope>
    <source>
        <strain evidence="2">1</strain>
        <tissue evidence="2">Leaf</tissue>
    </source>
</reference>
<name>A0A7J9KXP9_GOSSC</name>
<gene>
    <name evidence="2" type="ORF">Goshw_016024</name>
</gene>
<protein>
    <recommendedName>
        <fullName evidence="4">Ionotropic glutamate receptor C-terminal domain-containing protein</fullName>
    </recommendedName>
</protein>
<evidence type="ECO:0000313" key="2">
    <source>
        <dbReference type="EMBL" id="MBA0851243.1"/>
    </source>
</evidence>
<keyword evidence="1" id="KW-0472">Membrane</keyword>
<comment type="caution">
    <text evidence="2">The sequence shown here is derived from an EMBL/GenBank/DDBJ whole genome shotgun (WGS) entry which is preliminary data.</text>
</comment>
<evidence type="ECO:0000256" key="1">
    <source>
        <dbReference type="SAM" id="Phobius"/>
    </source>
</evidence>
<evidence type="ECO:0000313" key="3">
    <source>
        <dbReference type="Proteomes" id="UP000593576"/>
    </source>
</evidence>
<dbReference type="InterPro" id="IPR015683">
    <property type="entry name" value="Ionotropic_Glu_rcpt"/>
</dbReference>
<dbReference type="SUPFAM" id="SSF53850">
    <property type="entry name" value="Periplasmic binding protein-like II"/>
    <property type="match status" value="1"/>
</dbReference>
<keyword evidence="1" id="KW-1133">Transmembrane helix</keyword>
<dbReference type="AlphaFoldDB" id="A0A7J9KXP9"/>
<accession>A0A7J9KXP9</accession>
<keyword evidence="1" id="KW-0812">Transmembrane</keyword>
<keyword evidence="3" id="KW-1185">Reference proteome</keyword>